<reference evidence="3" key="1">
    <citation type="submission" date="2017-10" db="EMBL/GenBank/DDBJ databases">
        <title>Rapid genome shrinkage in a self-fertile nematode reveals novel sperm competition proteins.</title>
        <authorList>
            <person name="Yin D."/>
            <person name="Schwarz E.M."/>
            <person name="Thomas C.G."/>
            <person name="Felde R.L."/>
            <person name="Korf I.F."/>
            <person name="Cutter A.D."/>
            <person name="Schartner C.M."/>
            <person name="Ralston E.J."/>
            <person name="Meyer B.J."/>
            <person name="Haag E.S."/>
        </authorList>
    </citation>
    <scope>NUCLEOTIDE SEQUENCE [LARGE SCALE GENOMIC DNA]</scope>
    <source>
        <strain evidence="3">JU1422</strain>
    </source>
</reference>
<protein>
    <submittedName>
        <fullName evidence="2">Uncharacterized protein</fullName>
    </submittedName>
</protein>
<gene>
    <name evidence="2" type="primary">Cnig_chr_X.g23175</name>
    <name evidence="2" type="ORF">B9Z55_023175</name>
</gene>
<keyword evidence="3" id="KW-1185">Reference proteome</keyword>
<sequence length="83" mass="9745">MNWEKLKTSPCDNRLLFAWRGLAKLSKWSSRSDFFCEKEEWGQRKAQLLKGFLEQLKKGFFHTREDGEPANKAPRAANGRENE</sequence>
<dbReference type="EMBL" id="PDUG01000006">
    <property type="protein sequence ID" value="PIC16631.1"/>
    <property type="molecule type" value="Genomic_DNA"/>
</dbReference>
<evidence type="ECO:0000313" key="3">
    <source>
        <dbReference type="Proteomes" id="UP000230233"/>
    </source>
</evidence>
<dbReference type="Proteomes" id="UP000230233">
    <property type="component" value="Chromosome X"/>
</dbReference>
<dbReference type="AlphaFoldDB" id="A0A2G5SP32"/>
<evidence type="ECO:0000256" key="1">
    <source>
        <dbReference type="SAM" id="MobiDB-lite"/>
    </source>
</evidence>
<proteinExistence type="predicted"/>
<comment type="caution">
    <text evidence="2">The sequence shown here is derived from an EMBL/GenBank/DDBJ whole genome shotgun (WGS) entry which is preliminary data.</text>
</comment>
<organism evidence="2 3">
    <name type="scientific">Caenorhabditis nigoni</name>
    <dbReference type="NCBI Taxonomy" id="1611254"/>
    <lineage>
        <taxon>Eukaryota</taxon>
        <taxon>Metazoa</taxon>
        <taxon>Ecdysozoa</taxon>
        <taxon>Nematoda</taxon>
        <taxon>Chromadorea</taxon>
        <taxon>Rhabditida</taxon>
        <taxon>Rhabditina</taxon>
        <taxon>Rhabditomorpha</taxon>
        <taxon>Rhabditoidea</taxon>
        <taxon>Rhabditidae</taxon>
        <taxon>Peloderinae</taxon>
        <taxon>Caenorhabditis</taxon>
    </lineage>
</organism>
<feature type="region of interest" description="Disordered" evidence="1">
    <location>
        <begin position="63"/>
        <end position="83"/>
    </location>
</feature>
<evidence type="ECO:0000313" key="2">
    <source>
        <dbReference type="EMBL" id="PIC16631.1"/>
    </source>
</evidence>
<name>A0A2G5SP32_9PELO</name>
<accession>A0A2G5SP32</accession>